<proteinExistence type="predicted"/>
<evidence type="ECO:0000313" key="1">
    <source>
        <dbReference type="EMBL" id="MVQ39860.1"/>
    </source>
</evidence>
<keyword evidence="2" id="KW-1185">Reference proteome</keyword>
<gene>
    <name evidence="1" type="ORF">GON05_35285</name>
</gene>
<reference evidence="1 2" key="1">
    <citation type="submission" date="2019-12" db="EMBL/GenBank/DDBJ databases">
        <authorList>
            <person name="Huq M.A."/>
        </authorList>
    </citation>
    <scope>NUCLEOTIDE SEQUENCE [LARGE SCALE GENOMIC DNA]</scope>
    <source>
        <strain evidence="1 2">MAH-34</strain>
    </source>
</reference>
<evidence type="ECO:0000313" key="2">
    <source>
        <dbReference type="Proteomes" id="UP000467637"/>
    </source>
</evidence>
<dbReference type="EMBL" id="WSEM01000039">
    <property type="protein sequence ID" value="MVQ39860.1"/>
    <property type="molecule type" value="Genomic_DNA"/>
</dbReference>
<organism evidence="1 2">
    <name type="scientific">Paenibacillus anseongense</name>
    <dbReference type="NCBI Taxonomy" id="2682845"/>
    <lineage>
        <taxon>Bacteria</taxon>
        <taxon>Bacillati</taxon>
        <taxon>Bacillota</taxon>
        <taxon>Bacilli</taxon>
        <taxon>Bacillales</taxon>
        <taxon>Paenibacillaceae</taxon>
        <taxon>Paenibacillus</taxon>
    </lineage>
</organism>
<comment type="caution">
    <text evidence="1">The sequence shown here is derived from an EMBL/GenBank/DDBJ whole genome shotgun (WGS) entry which is preliminary data.</text>
</comment>
<accession>A0ABW9UKT3</accession>
<dbReference type="Proteomes" id="UP000467637">
    <property type="component" value="Unassembled WGS sequence"/>
</dbReference>
<sequence length="75" mass="8852">MQEELFFRENIKLSEDLSLSELGDYIKSKLEGHLIKEVGTGGLSRYRFEFPEPLFDPFQDPDEFQGKYFKEEILS</sequence>
<dbReference type="RefSeq" id="WP_157326173.1">
    <property type="nucleotide sequence ID" value="NZ_WSEM01000039.1"/>
</dbReference>
<protein>
    <submittedName>
        <fullName evidence="1">Uncharacterized protein</fullName>
    </submittedName>
</protein>
<name>A0ABW9UKT3_9BACL</name>